<dbReference type="GO" id="GO:0051301">
    <property type="term" value="P:cell division"/>
    <property type="evidence" value="ECO:0007669"/>
    <property type="project" value="UniProtKB-KW"/>
</dbReference>
<dbReference type="AlphaFoldDB" id="A0A3E2B1F5"/>
<keyword evidence="1" id="KW-0963">Cytoplasm</keyword>
<evidence type="ECO:0000256" key="4">
    <source>
        <dbReference type="ARBA" id="ARBA00023306"/>
    </source>
</evidence>
<dbReference type="InterPro" id="IPR036390">
    <property type="entry name" value="WH_DNA-bd_sf"/>
</dbReference>
<name>A0A3E2B1F5_9FIRM</name>
<dbReference type="InterPro" id="IPR005234">
    <property type="entry name" value="ScpB_csome_segregation"/>
</dbReference>
<dbReference type="InterPro" id="IPR036388">
    <property type="entry name" value="WH-like_DNA-bd_sf"/>
</dbReference>
<accession>A0A3E2B1F5</accession>
<gene>
    <name evidence="5" type="primary">scpB</name>
    <name evidence="5" type="ORF">DV520_10370</name>
</gene>
<keyword evidence="6" id="KW-1185">Reference proteome</keyword>
<organism evidence="5 6">
    <name type="scientific">Evtepia gabavorous</name>
    <dbReference type="NCBI Taxonomy" id="2211183"/>
    <lineage>
        <taxon>Bacteria</taxon>
        <taxon>Bacillati</taxon>
        <taxon>Bacillota</taxon>
        <taxon>Clostridia</taxon>
        <taxon>Eubacteriales</taxon>
        <taxon>Evtepia</taxon>
    </lineage>
</organism>
<dbReference type="GeneID" id="97996139"/>
<protein>
    <submittedName>
        <fullName evidence="5">SMC-Scp complex subunit ScpB</fullName>
    </submittedName>
</protein>
<evidence type="ECO:0000313" key="6">
    <source>
        <dbReference type="Proteomes" id="UP000260649"/>
    </source>
</evidence>
<evidence type="ECO:0000256" key="3">
    <source>
        <dbReference type="ARBA" id="ARBA00022829"/>
    </source>
</evidence>
<keyword evidence="3" id="KW-0159">Chromosome partition</keyword>
<evidence type="ECO:0000313" key="5">
    <source>
        <dbReference type="EMBL" id="RFT05873.1"/>
    </source>
</evidence>
<dbReference type="RefSeq" id="WP_117142683.1">
    <property type="nucleotide sequence ID" value="NZ_CAKXKJ010000001.1"/>
</dbReference>
<keyword evidence="4" id="KW-0131">Cell cycle</keyword>
<dbReference type="PIRSF" id="PIRSF019345">
    <property type="entry name" value="ScpB"/>
    <property type="match status" value="1"/>
</dbReference>
<keyword evidence="2" id="KW-0132">Cell division</keyword>
<comment type="caution">
    <text evidence="5">The sequence shown here is derived from an EMBL/GenBank/DDBJ whole genome shotgun (WGS) entry which is preliminary data.</text>
</comment>
<sequence length="180" mass="19761">MERNQWESAAEAILFALGEPVEETRLAQAMGCPREAAARACQSLAQGYEAEQAGVRLVRLEESWQLVSAPQWGETIRGLLSRRKPDKLSPAALETLAVVAYFQPVTRVVIDQVRGVDSAHSLALLLDRELVAPCGSLDAPGRPILYRTTPVFLRSFGLSSLEELPPLPESGLNREEGQPW</sequence>
<dbReference type="SUPFAM" id="SSF46785">
    <property type="entry name" value="Winged helix' DNA-binding domain"/>
    <property type="match status" value="2"/>
</dbReference>
<dbReference type="NCBIfam" id="TIGR00281">
    <property type="entry name" value="SMC-Scp complex subunit ScpB"/>
    <property type="match status" value="1"/>
</dbReference>
<dbReference type="GO" id="GO:0051304">
    <property type="term" value="P:chromosome separation"/>
    <property type="evidence" value="ECO:0007669"/>
    <property type="project" value="InterPro"/>
</dbReference>
<dbReference type="OrthoDB" id="9806226at2"/>
<dbReference type="PANTHER" id="PTHR34298:SF2">
    <property type="entry name" value="SEGREGATION AND CONDENSATION PROTEIN B"/>
    <property type="match status" value="1"/>
</dbReference>
<proteinExistence type="predicted"/>
<dbReference type="Pfam" id="PF04079">
    <property type="entry name" value="SMC_ScpB"/>
    <property type="match status" value="1"/>
</dbReference>
<dbReference type="EMBL" id="QQRQ01000024">
    <property type="protein sequence ID" value="RFT05873.1"/>
    <property type="molecule type" value="Genomic_DNA"/>
</dbReference>
<dbReference type="Proteomes" id="UP000260649">
    <property type="component" value="Unassembled WGS sequence"/>
</dbReference>
<evidence type="ECO:0000256" key="1">
    <source>
        <dbReference type="ARBA" id="ARBA00022490"/>
    </source>
</evidence>
<reference evidence="5 6" key="1">
    <citation type="submission" date="2018-07" db="EMBL/GenBank/DDBJ databases">
        <title>GABA Modulating Bacteria of the Human Gut Microbiota.</title>
        <authorList>
            <person name="Strandwitz P."/>
            <person name="Kim K.H."/>
            <person name="Terekhova D."/>
            <person name="Liu J.K."/>
            <person name="Sharma A."/>
            <person name="Levering J."/>
            <person name="Mcdonald D."/>
            <person name="Dietrich D."/>
            <person name="Ramadhar T.R."/>
            <person name="Lekbua A."/>
            <person name="Mroue N."/>
            <person name="Liston C."/>
            <person name="Stewart E.J."/>
            <person name="Dubin M.J."/>
            <person name="Zengler K."/>
            <person name="Knight R."/>
            <person name="Gilbert J.A."/>
            <person name="Clardy J."/>
            <person name="Lewis K."/>
        </authorList>
    </citation>
    <scope>NUCLEOTIDE SEQUENCE [LARGE SCALE GENOMIC DNA]</scope>
    <source>
        <strain evidence="5 6">KLE1738</strain>
    </source>
</reference>
<dbReference type="Gene3D" id="1.10.10.10">
    <property type="entry name" value="Winged helix-like DNA-binding domain superfamily/Winged helix DNA-binding domain"/>
    <property type="match status" value="2"/>
</dbReference>
<evidence type="ECO:0000256" key="2">
    <source>
        <dbReference type="ARBA" id="ARBA00022618"/>
    </source>
</evidence>
<dbReference type="PANTHER" id="PTHR34298">
    <property type="entry name" value="SEGREGATION AND CONDENSATION PROTEIN B"/>
    <property type="match status" value="1"/>
</dbReference>